<dbReference type="InterPro" id="IPR036078">
    <property type="entry name" value="Spo11/TopoVI_A_sf"/>
</dbReference>
<dbReference type="VEuPathDB" id="TriTrypDB:C3747_110g80"/>
<dbReference type="VEuPathDB" id="TriTrypDB:TcCL_ESM08332"/>
<dbReference type="VEuPathDB" id="TriTrypDB:TCDM_04819"/>
<proteinExistence type="predicted"/>
<gene>
    <name evidence="2" type="ORF">C3747_110g80</name>
</gene>
<dbReference type="GO" id="GO:0006259">
    <property type="term" value="P:DNA metabolic process"/>
    <property type="evidence" value="ECO:0007669"/>
    <property type="project" value="InterPro"/>
</dbReference>
<dbReference type="VEuPathDB" id="TriTrypDB:TcBrA4_0038850"/>
<dbReference type="VEuPathDB" id="TriTrypDB:C4B63_57g121"/>
<reference evidence="2 3" key="1">
    <citation type="journal article" date="2018" name="Microb. Genom.">
        <title>Expanding an expanded genome: long-read sequencing of Trypanosoma cruzi.</title>
        <authorList>
            <person name="Berna L."/>
            <person name="Rodriguez M."/>
            <person name="Chiribao M.L."/>
            <person name="Parodi-Talice A."/>
            <person name="Pita S."/>
            <person name="Rijo G."/>
            <person name="Alvarez-Valin F."/>
            <person name="Robello C."/>
        </authorList>
    </citation>
    <scope>NUCLEOTIDE SEQUENCE [LARGE SCALE GENOMIC DNA]</scope>
    <source>
        <strain evidence="2 3">TCC</strain>
    </source>
</reference>
<dbReference type="GO" id="GO:0003824">
    <property type="term" value="F:catalytic activity"/>
    <property type="evidence" value="ECO:0007669"/>
    <property type="project" value="InterPro"/>
</dbReference>
<dbReference type="VEuPathDB" id="TriTrypDB:ECC02_005856"/>
<evidence type="ECO:0000313" key="3">
    <source>
        <dbReference type="Proteomes" id="UP000246078"/>
    </source>
</evidence>
<evidence type="ECO:0000259" key="1">
    <source>
        <dbReference type="Pfam" id="PF04406"/>
    </source>
</evidence>
<dbReference type="VEuPathDB" id="TriTrypDB:TcCLB.509537.60"/>
<feature type="domain" description="Spo11/DNA topoisomerase VI subunit A N-terminal" evidence="1">
    <location>
        <begin position="83"/>
        <end position="120"/>
    </location>
</feature>
<accession>A0A2V2WE59</accession>
<dbReference type="VEuPathDB" id="TriTrypDB:TCSYLVIO_005063"/>
<dbReference type="GO" id="GO:0005694">
    <property type="term" value="C:chromosome"/>
    <property type="evidence" value="ECO:0007669"/>
    <property type="project" value="InterPro"/>
</dbReference>
<name>A0A2V2WE59_TRYCR</name>
<evidence type="ECO:0000313" key="2">
    <source>
        <dbReference type="EMBL" id="PWV06821.1"/>
    </source>
</evidence>
<comment type="caution">
    <text evidence="2">The sequence shown here is derived from an EMBL/GenBank/DDBJ whole genome shotgun (WGS) entry which is preliminary data.</text>
</comment>
<sequence>MTKSLVQRRPWCMRTSWSFSTDLTLPSQKPHHRLIIALSSLWDGRAKDATVLRNEMYIYREEDERVAAYRSGPIRAFVRGGHVHQGLTCTERDVYYQNTSLFRNGQRDVHTSIENLCRWMDSTHPLGNADDPRVSGADATHARGSALLLVERVFLSDTSRLTFPSVHQFCPLYLRRRR</sequence>
<dbReference type="SUPFAM" id="SSF56726">
    <property type="entry name" value="DNA topoisomerase IV, alpha subunit"/>
    <property type="match status" value="1"/>
</dbReference>
<dbReference type="EMBL" id="PRFC01000110">
    <property type="protein sequence ID" value="PWV06821.1"/>
    <property type="molecule type" value="Genomic_DNA"/>
</dbReference>
<dbReference type="VEuPathDB" id="TriTrypDB:BCY84_06123"/>
<organism evidence="2 3">
    <name type="scientific">Trypanosoma cruzi</name>
    <dbReference type="NCBI Taxonomy" id="5693"/>
    <lineage>
        <taxon>Eukaryota</taxon>
        <taxon>Discoba</taxon>
        <taxon>Euglenozoa</taxon>
        <taxon>Kinetoplastea</taxon>
        <taxon>Metakinetoplastina</taxon>
        <taxon>Trypanosomatida</taxon>
        <taxon>Trypanosomatidae</taxon>
        <taxon>Trypanosoma</taxon>
        <taxon>Schizotrypanum</taxon>
    </lineage>
</organism>
<dbReference type="GO" id="GO:0003677">
    <property type="term" value="F:DNA binding"/>
    <property type="evidence" value="ECO:0007669"/>
    <property type="project" value="InterPro"/>
</dbReference>
<dbReference type="InterPro" id="IPR013049">
    <property type="entry name" value="Spo11/TopoVI_A_N"/>
</dbReference>
<dbReference type="Proteomes" id="UP000246078">
    <property type="component" value="Unassembled WGS sequence"/>
</dbReference>
<dbReference type="VEuPathDB" id="TriTrypDB:TcG_02978"/>
<dbReference type="VEuPathDB" id="TriTrypDB:Tc_MARK_4593"/>
<dbReference type="AlphaFoldDB" id="A0A2V2WE59"/>
<dbReference type="Pfam" id="PF04406">
    <property type="entry name" value="TP6A_N"/>
    <property type="match status" value="1"/>
</dbReference>
<protein>
    <submittedName>
        <fullName evidence="2">Putative meiosis recombination protein SPO11</fullName>
    </submittedName>
</protein>
<dbReference type="GO" id="GO:0005524">
    <property type="term" value="F:ATP binding"/>
    <property type="evidence" value="ECO:0007669"/>
    <property type="project" value="InterPro"/>
</dbReference>